<feature type="domain" description="ASCH" evidence="1">
    <location>
        <begin position="180"/>
        <end position="279"/>
    </location>
</feature>
<dbReference type="InterPro" id="IPR016193">
    <property type="entry name" value="Cytidine_deaminase-like"/>
</dbReference>
<dbReference type="SUPFAM" id="SSF88697">
    <property type="entry name" value="PUA domain-like"/>
    <property type="match status" value="1"/>
</dbReference>
<dbReference type="Gene3D" id="2.30.130.30">
    <property type="entry name" value="Hypothetical protein"/>
    <property type="match status" value="1"/>
</dbReference>
<comment type="caution">
    <text evidence="2">The sequence shown here is derived from an EMBL/GenBank/DDBJ whole genome shotgun (WGS) entry which is preliminary data.</text>
</comment>
<dbReference type="Gene3D" id="3.40.140.10">
    <property type="entry name" value="Cytidine Deaminase, domain 2"/>
    <property type="match status" value="1"/>
</dbReference>
<dbReference type="Proteomes" id="UP000298159">
    <property type="component" value="Unassembled WGS sequence"/>
</dbReference>
<dbReference type="InterPro" id="IPR015947">
    <property type="entry name" value="PUA-like_sf"/>
</dbReference>
<organism evidence="2 3">
    <name type="scientific">Streptomyces bauhiniae</name>
    <dbReference type="NCBI Taxonomy" id="2340725"/>
    <lineage>
        <taxon>Bacteria</taxon>
        <taxon>Bacillati</taxon>
        <taxon>Actinomycetota</taxon>
        <taxon>Actinomycetes</taxon>
        <taxon>Kitasatosporales</taxon>
        <taxon>Streptomycetaceae</taxon>
        <taxon>Streptomyces</taxon>
    </lineage>
</organism>
<dbReference type="PANTHER" id="PTHR42250:SF1">
    <property type="entry name" value="ASCH DOMAIN-CONTAINING PROTEIN"/>
    <property type="match status" value="1"/>
</dbReference>
<dbReference type="GO" id="GO:0003824">
    <property type="term" value="F:catalytic activity"/>
    <property type="evidence" value="ECO:0007669"/>
    <property type="project" value="InterPro"/>
</dbReference>
<dbReference type="Pfam" id="PF04266">
    <property type="entry name" value="ASCH"/>
    <property type="match status" value="1"/>
</dbReference>
<accession>A0A4Z1D938</accession>
<dbReference type="SUPFAM" id="SSF53927">
    <property type="entry name" value="Cytidine deaminase-like"/>
    <property type="match status" value="1"/>
</dbReference>
<protein>
    <submittedName>
        <fullName evidence="2">ASCH domain-containing protein</fullName>
    </submittedName>
</protein>
<gene>
    <name evidence="2" type="ORF">E5083_05880</name>
</gene>
<reference evidence="2 3" key="1">
    <citation type="submission" date="2019-04" db="EMBL/GenBank/DDBJ databases">
        <title>Streptomyces sp. nov. Bv016 isolated from bark of Buahinia variegata.</title>
        <authorList>
            <person name="Kanchanasin P."/>
            <person name="Tanasupawat S."/>
            <person name="Yuki M."/>
            <person name="Kudo T."/>
        </authorList>
    </citation>
    <scope>NUCLEOTIDE SEQUENCE [LARGE SCALE GENOMIC DNA]</scope>
    <source>
        <strain evidence="2 3">Bv016</strain>
    </source>
</reference>
<dbReference type="AlphaFoldDB" id="A0A4Z1D938"/>
<name>A0A4Z1D938_9ACTN</name>
<dbReference type="SMART" id="SM01022">
    <property type="entry name" value="ASCH"/>
    <property type="match status" value="1"/>
</dbReference>
<dbReference type="PANTHER" id="PTHR42250">
    <property type="entry name" value="ASCH DOMAIN-CONTAINING PROTEIN"/>
    <property type="match status" value="1"/>
</dbReference>
<sequence length="286" mass="31159">MAWNDLRRLLAEEKAETVYVPSSARALDDDERELVELARRTIDAHTDAGPDEDGVHTMGAAVMAADYRMFAGVNLYHFTGGPCAELVALGAARVQGARQMRCIVAVGNHGRGVIGLCGRDRQVFVDYYPTMRVIVPTPEGPRSVLAADLMPLTQRWTPEGMSELDPSLYQDPETAGPPIIRFNPRYLEAVRSGAKTRTTRFRDAAQLGPARLVFESDPEVVLPAEVTGIRHCLVGDLTDQDAQAEGLTTVTELREALQGHYPDLAATDAVDVITFQINDKTGAATQ</sequence>
<dbReference type="CDD" id="cd01283">
    <property type="entry name" value="cytidine_deaminase"/>
    <property type="match status" value="1"/>
</dbReference>
<proteinExistence type="predicted"/>
<evidence type="ECO:0000313" key="2">
    <source>
        <dbReference type="EMBL" id="TGN79179.1"/>
    </source>
</evidence>
<keyword evidence="3" id="KW-1185">Reference proteome</keyword>
<dbReference type="CDD" id="cd06552">
    <property type="entry name" value="ASCH_yqfb_like"/>
    <property type="match status" value="1"/>
</dbReference>
<evidence type="ECO:0000313" key="3">
    <source>
        <dbReference type="Proteomes" id="UP000298159"/>
    </source>
</evidence>
<dbReference type="EMBL" id="SRRT01000002">
    <property type="protein sequence ID" value="TGN79179.1"/>
    <property type="molecule type" value="Genomic_DNA"/>
</dbReference>
<dbReference type="InterPro" id="IPR007374">
    <property type="entry name" value="ASCH_domain"/>
</dbReference>
<dbReference type="RefSeq" id="WP_135784526.1">
    <property type="nucleotide sequence ID" value="NZ_SRRT01000002.1"/>
</dbReference>
<dbReference type="GeneID" id="95447123"/>
<evidence type="ECO:0000259" key="1">
    <source>
        <dbReference type="SMART" id="SM01022"/>
    </source>
</evidence>